<evidence type="ECO:0000313" key="12">
    <source>
        <dbReference type="Proteomes" id="UP000559027"/>
    </source>
</evidence>
<sequence>MHGVRRIRHSREDAELRKQKEQAKIAEYLALTDQILSRKRQKDWSEDALELTSKLLQVNPEFYTVWNYRRNIFLNGLFPQRTPEQVNGLLLSDLSMTMAALKTHPKVYWIWNHRRWCLENIPAGPGATGEEDANEWQKNVWEKDLFVVEQMLDVDARNFHAWNYRRYILANMPKARPPKSELTYTKQKIFSNFSNFSAWHQRSKVLSSLWANGKLSESKSKESEFKLIRDAMYTDPHDQSVWIYHRWLIGNDCAPEILEREIQSIQELLMEQPDSKWCLESLVHYKRMLLRSHQEKVDDQALVAECRVFLQQLKALDPMRLRRYEEIADHLSQEQL</sequence>
<evidence type="ECO:0000256" key="5">
    <source>
        <dbReference type="ARBA" id="ARBA00022679"/>
    </source>
</evidence>
<dbReference type="SUPFAM" id="SSF48439">
    <property type="entry name" value="Protein prenylyltransferase"/>
    <property type="match status" value="1"/>
</dbReference>
<dbReference type="PANTHER" id="PTHR11129:SF2">
    <property type="entry name" value="GERANYLGERANYL TRANSFERASE TYPE-2 SUBUNIT ALPHA"/>
    <property type="match status" value="1"/>
</dbReference>
<dbReference type="GO" id="GO:0005968">
    <property type="term" value="C:Rab-protein geranylgeranyltransferase complex"/>
    <property type="evidence" value="ECO:0007669"/>
    <property type="project" value="TreeGrafter"/>
</dbReference>
<evidence type="ECO:0000256" key="1">
    <source>
        <dbReference type="ARBA" id="ARBA00006734"/>
    </source>
</evidence>
<keyword evidence="6" id="KW-0677">Repeat</keyword>
<dbReference type="InterPro" id="IPR002088">
    <property type="entry name" value="Prenyl_trans_a"/>
</dbReference>
<comment type="similarity">
    <text evidence="1 9">Belongs to the protein prenyltransferase subunit alpha family.</text>
</comment>
<dbReference type="FunFam" id="1.25.40.120:FF:000035">
    <property type="entry name" value="Geranylgeranyl transferase type-2 subunit alpha"/>
    <property type="match status" value="1"/>
</dbReference>
<evidence type="ECO:0000256" key="4">
    <source>
        <dbReference type="ARBA" id="ARBA00022602"/>
    </source>
</evidence>
<keyword evidence="10" id="KW-0175">Coiled coil</keyword>
<dbReference type="GO" id="GO:0097354">
    <property type="term" value="P:prenylation"/>
    <property type="evidence" value="ECO:0007669"/>
    <property type="project" value="UniProtKB-UniRule"/>
</dbReference>
<dbReference type="GO" id="GO:0004663">
    <property type="term" value="F:Rab geranylgeranyltransferase activity"/>
    <property type="evidence" value="ECO:0007669"/>
    <property type="project" value="UniProtKB-UniRule"/>
</dbReference>
<evidence type="ECO:0000256" key="7">
    <source>
        <dbReference type="ARBA" id="ARBA00031267"/>
    </source>
</evidence>
<evidence type="ECO:0000256" key="10">
    <source>
        <dbReference type="SAM" id="Coils"/>
    </source>
</evidence>
<comment type="catalytic activity">
    <reaction evidence="8 9">
        <text>geranylgeranyl diphosphate + L-cysteinyl-[protein] = S-geranylgeranyl-L-cysteinyl-[protein] + diphosphate</text>
        <dbReference type="Rhea" id="RHEA:21240"/>
        <dbReference type="Rhea" id="RHEA-COMP:10131"/>
        <dbReference type="Rhea" id="RHEA-COMP:11537"/>
        <dbReference type="ChEBI" id="CHEBI:29950"/>
        <dbReference type="ChEBI" id="CHEBI:33019"/>
        <dbReference type="ChEBI" id="CHEBI:57533"/>
        <dbReference type="ChEBI" id="CHEBI:86021"/>
        <dbReference type="EC" id="2.5.1.60"/>
    </reaction>
</comment>
<gene>
    <name evidence="11" type="ORF">D9756_001717</name>
</gene>
<dbReference type="Gene3D" id="1.25.40.120">
    <property type="entry name" value="Protein prenylyltransferase"/>
    <property type="match status" value="1"/>
</dbReference>
<keyword evidence="12" id="KW-1185">Reference proteome</keyword>
<evidence type="ECO:0000256" key="9">
    <source>
        <dbReference type="RuleBase" id="RU367120"/>
    </source>
</evidence>
<dbReference type="Proteomes" id="UP000559027">
    <property type="component" value="Unassembled WGS sequence"/>
</dbReference>
<protein>
    <recommendedName>
        <fullName evidence="3 9">Geranylgeranyl transferase type-2 subunit alpha</fullName>
        <ecNumber evidence="2 9">2.5.1.60</ecNumber>
    </recommendedName>
    <alternativeName>
        <fullName evidence="7 9">Geranylgeranyl transferase type II subunit alpha</fullName>
    </alternativeName>
</protein>
<proteinExistence type="inferred from homology"/>
<dbReference type="Pfam" id="PF01239">
    <property type="entry name" value="PPTA"/>
    <property type="match status" value="5"/>
</dbReference>
<evidence type="ECO:0000256" key="6">
    <source>
        <dbReference type="ARBA" id="ARBA00022737"/>
    </source>
</evidence>
<dbReference type="AlphaFoldDB" id="A0A8H5LI79"/>
<evidence type="ECO:0000256" key="3">
    <source>
        <dbReference type="ARBA" id="ARBA00014772"/>
    </source>
</evidence>
<comment type="caution">
    <text evidence="11">The sequence shown here is derived from an EMBL/GenBank/DDBJ whole genome shotgun (WGS) entry which is preliminary data.</text>
</comment>
<dbReference type="PANTHER" id="PTHR11129">
    <property type="entry name" value="PROTEIN FARNESYLTRANSFERASE ALPHA SUBUNIT/RAB GERANYLGERANYL TRANSFERASE ALPHA SUBUNIT"/>
    <property type="match status" value="1"/>
</dbReference>
<dbReference type="OrthoDB" id="1658at2759"/>
<organism evidence="11 12">
    <name type="scientific">Leucocoprinus leucothites</name>
    <dbReference type="NCBI Taxonomy" id="201217"/>
    <lineage>
        <taxon>Eukaryota</taxon>
        <taxon>Fungi</taxon>
        <taxon>Dikarya</taxon>
        <taxon>Basidiomycota</taxon>
        <taxon>Agaricomycotina</taxon>
        <taxon>Agaricomycetes</taxon>
        <taxon>Agaricomycetidae</taxon>
        <taxon>Agaricales</taxon>
        <taxon>Agaricineae</taxon>
        <taxon>Agaricaceae</taxon>
        <taxon>Leucocoprinus</taxon>
    </lineage>
</organism>
<evidence type="ECO:0000313" key="11">
    <source>
        <dbReference type="EMBL" id="KAF5358445.1"/>
    </source>
</evidence>
<evidence type="ECO:0000256" key="2">
    <source>
        <dbReference type="ARBA" id="ARBA00012656"/>
    </source>
</evidence>
<dbReference type="PROSITE" id="PS51147">
    <property type="entry name" value="PFTA"/>
    <property type="match status" value="5"/>
</dbReference>
<comment type="function">
    <text evidence="9">Catalyzes the transfer of a geranyl-geranyl moiety from geranyl-geranyl pyrophosphate to cysteines occuring in specific C-terminal amino acid sequences.</text>
</comment>
<keyword evidence="4 9" id="KW-0637">Prenyltransferase</keyword>
<accession>A0A8H5LI79</accession>
<evidence type="ECO:0000256" key="8">
    <source>
        <dbReference type="ARBA" id="ARBA00047658"/>
    </source>
</evidence>
<dbReference type="EC" id="2.5.1.60" evidence="2 9"/>
<name>A0A8H5LI79_9AGAR</name>
<keyword evidence="5 9" id="KW-0808">Transferase</keyword>
<feature type="coiled-coil region" evidence="10">
    <location>
        <begin position="4"/>
        <end position="31"/>
    </location>
</feature>
<reference evidence="11 12" key="1">
    <citation type="journal article" date="2020" name="ISME J.">
        <title>Uncovering the hidden diversity of litter-decomposition mechanisms in mushroom-forming fungi.</title>
        <authorList>
            <person name="Floudas D."/>
            <person name="Bentzer J."/>
            <person name="Ahren D."/>
            <person name="Johansson T."/>
            <person name="Persson P."/>
            <person name="Tunlid A."/>
        </authorList>
    </citation>
    <scope>NUCLEOTIDE SEQUENCE [LARGE SCALE GENOMIC DNA]</scope>
    <source>
        <strain evidence="11 12">CBS 146.42</strain>
    </source>
</reference>
<dbReference type="EMBL" id="JAACJO010000005">
    <property type="protein sequence ID" value="KAF5358445.1"/>
    <property type="molecule type" value="Genomic_DNA"/>
</dbReference>